<keyword evidence="3" id="KW-0963">Cytoplasm</keyword>
<dbReference type="GO" id="GO:0005829">
    <property type="term" value="C:cytosol"/>
    <property type="evidence" value="ECO:0007669"/>
    <property type="project" value="TreeGrafter"/>
</dbReference>
<evidence type="ECO:0000256" key="7">
    <source>
        <dbReference type="PIRNR" id="PIRNR002096"/>
    </source>
</evidence>
<dbReference type="GO" id="GO:0009295">
    <property type="term" value="C:nucleoid"/>
    <property type="evidence" value="ECO:0007669"/>
    <property type="project" value="UniProtKB-SubCell"/>
</dbReference>
<dbReference type="GO" id="GO:0003681">
    <property type="term" value="F:bent DNA binding"/>
    <property type="evidence" value="ECO:0007669"/>
    <property type="project" value="TreeGrafter"/>
</dbReference>
<reference evidence="11 12" key="1">
    <citation type="submission" date="2014-03" db="EMBL/GenBank/DDBJ databases">
        <title>Draft Genome of Photorhabdus luminescens BA1, an Egyptian Isolate.</title>
        <authorList>
            <person name="Ghazal S."/>
            <person name="Hurst S.G.IV."/>
            <person name="Morris K."/>
            <person name="Thomas K."/>
            <person name="Tisa L.S."/>
        </authorList>
    </citation>
    <scope>NUCLEOTIDE SEQUENCE [LARGE SCALE GENOMIC DNA]</scope>
    <source>
        <strain evidence="11 12">BA1</strain>
    </source>
</reference>
<dbReference type="GO" id="GO:0030527">
    <property type="term" value="F:structural constituent of chromatin"/>
    <property type="evidence" value="ECO:0007669"/>
    <property type="project" value="InterPro"/>
</dbReference>
<dbReference type="AlphaFoldDB" id="A0A022PKC2"/>
<dbReference type="PATRIC" id="fig|1393736.3.peg.1306"/>
<sequence>MSDLKTLNNIRTLRAQARECQLEFLDEILEKLTVVVEERREEESQVQAELEERTRKLEEVRKMILDQGIDPSELLQTMSAGKSAGKTKRPARPAKYQYVDTNGETKTWTGQGRTPAVIKKAIEEEGRTLESFLL</sequence>
<evidence type="ECO:0000256" key="5">
    <source>
        <dbReference type="ARBA" id="ARBA00023125"/>
    </source>
</evidence>
<dbReference type="PIRSF" id="PIRSF002096">
    <property type="entry name" value="HnS"/>
    <property type="match status" value="1"/>
</dbReference>
<dbReference type="InterPro" id="IPR027444">
    <property type="entry name" value="H-NS_C_dom"/>
</dbReference>
<protein>
    <recommendedName>
        <fullName evidence="7">DNA-binding protein</fullName>
    </recommendedName>
</protein>
<dbReference type="GO" id="GO:0003680">
    <property type="term" value="F:minor groove of adenine-thymine-rich DNA binding"/>
    <property type="evidence" value="ECO:0007669"/>
    <property type="project" value="TreeGrafter"/>
</dbReference>
<keyword evidence="4" id="KW-0805">Transcription regulation</keyword>
<evidence type="ECO:0000313" key="11">
    <source>
        <dbReference type="EMBL" id="EYU16121.1"/>
    </source>
</evidence>
<evidence type="ECO:0000256" key="4">
    <source>
        <dbReference type="ARBA" id="ARBA00023015"/>
    </source>
</evidence>
<feature type="region of interest" description="Disordered" evidence="9">
    <location>
        <begin position="74"/>
        <end position="99"/>
    </location>
</feature>
<dbReference type="GO" id="GO:0000976">
    <property type="term" value="F:transcription cis-regulatory region binding"/>
    <property type="evidence" value="ECO:0007669"/>
    <property type="project" value="TreeGrafter"/>
</dbReference>
<evidence type="ECO:0000259" key="10">
    <source>
        <dbReference type="SMART" id="SM00528"/>
    </source>
</evidence>
<feature type="DNA-binding region" evidence="8">
    <location>
        <begin position="111"/>
        <end position="116"/>
    </location>
</feature>
<dbReference type="SUPFAM" id="SSF81273">
    <property type="entry name" value="H-NS histone-like proteins"/>
    <property type="match status" value="2"/>
</dbReference>
<evidence type="ECO:0000256" key="1">
    <source>
        <dbReference type="ARBA" id="ARBA00004453"/>
    </source>
</evidence>
<dbReference type="InterPro" id="IPR027454">
    <property type="entry name" value="Histone_HNS_N"/>
</dbReference>
<dbReference type="NCBIfam" id="NF008193">
    <property type="entry name" value="PRK10947.1"/>
    <property type="match status" value="1"/>
</dbReference>
<evidence type="ECO:0000256" key="6">
    <source>
        <dbReference type="ARBA" id="ARBA00023163"/>
    </source>
</evidence>
<dbReference type="InterPro" id="IPR001801">
    <property type="entry name" value="Histone_HNS"/>
</dbReference>
<evidence type="ECO:0000313" key="12">
    <source>
        <dbReference type="Proteomes" id="UP000023464"/>
    </source>
</evidence>
<dbReference type="Pfam" id="PF22470">
    <property type="entry name" value="Histone_HNS_N"/>
    <property type="match status" value="1"/>
</dbReference>
<dbReference type="Gene3D" id="4.10.430.10">
    <property type="entry name" value="Histone-like protein H-NS, C-terminal domain"/>
    <property type="match status" value="1"/>
</dbReference>
<dbReference type="Pfam" id="PF00816">
    <property type="entry name" value="Histone_HNS"/>
    <property type="match status" value="1"/>
</dbReference>
<dbReference type="GO" id="GO:0046983">
    <property type="term" value="F:protein dimerization activity"/>
    <property type="evidence" value="ECO:0007669"/>
    <property type="project" value="InterPro"/>
</dbReference>
<dbReference type="PANTHER" id="PTHR38097">
    <property type="match status" value="1"/>
</dbReference>
<comment type="subcellular location">
    <subcellularLocation>
        <location evidence="1">Cytoplasm</location>
        <location evidence="1">Nucleoid</location>
    </subcellularLocation>
</comment>
<dbReference type="GO" id="GO:0032993">
    <property type="term" value="C:protein-DNA complex"/>
    <property type="evidence" value="ECO:0007669"/>
    <property type="project" value="TreeGrafter"/>
</dbReference>
<proteinExistence type="inferred from homology"/>
<accession>A0A022PKC2</accession>
<name>A0A022PKC2_9GAMM</name>
<gene>
    <name evidence="11" type="ORF">BA1DRAFT_01285</name>
</gene>
<comment type="caution">
    <text evidence="11">The sequence shown here is derived from an EMBL/GenBank/DDBJ whole genome shotgun (WGS) entry which is preliminary data.</text>
</comment>
<dbReference type="Proteomes" id="UP000023464">
    <property type="component" value="Unassembled WGS sequence"/>
</dbReference>
<keyword evidence="6" id="KW-0804">Transcription</keyword>
<dbReference type="InterPro" id="IPR037150">
    <property type="entry name" value="H-NS_C_dom_sf"/>
</dbReference>
<evidence type="ECO:0000256" key="8">
    <source>
        <dbReference type="PIRSR" id="PIRSR002096-1"/>
    </source>
</evidence>
<comment type="similarity">
    <text evidence="2 7">Belongs to the histone-like protein H-NS family.</text>
</comment>
<dbReference type="InterPro" id="IPR054180">
    <property type="entry name" value="H-NS-like_N"/>
</dbReference>
<dbReference type="GO" id="GO:0001217">
    <property type="term" value="F:DNA-binding transcription repressor activity"/>
    <property type="evidence" value="ECO:0007669"/>
    <property type="project" value="TreeGrafter"/>
</dbReference>
<dbReference type="FunFam" id="4.10.430.10:FF:000001">
    <property type="entry name" value="DNA-binding protein"/>
    <property type="match status" value="1"/>
</dbReference>
<keyword evidence="5 7" id="KW-0238">DNA-binding</keyword>
<dbReference type="RefSeq" id="WP_036777152.1">
    <property type="nucleotide sequence ID" value="NZ_CAWLTM010000101.1"/>
</dbReference>
<dbReference type="EMBL" id="JFGV01000014">
    <property type="protein sequence ID" value="EYU16121.1"/>
    <property type="molecule type" value="Genomic_DNA"/>
</dbReference>
<keyword evidence="12" id="KW-1185">Reference proteome</keyword>
<feature type="domain" description="DNA-binding protein H-NS-like C-terminal" evidence="10">
    <location>
        <begin position="86"/>
        <end position="134"/>
    </location>
</feature>
<dbReference type="Gene3D" id="1.10.287.1050">
    <property type="entry name" value="H-NS histone-like proteins"/>
    <property type="match status" value="1"/>
</dbReference>
<dbReference type="PANTHER" id="PTHR38097:SF1">
    <property type="entry name" value="DNA-BINDING PROTEIN H-NS"/>
    <property type="match status" value="1"/>
</dbReference>
<dbReference type="FunFam" id="1.10.287.1050:FF:000001">
    <property type="entry name" value="DNA-binding protein"/>
    <property type="match status" value="1"/>
</dbReference>
<dbReference type="SMART" id="SM00528">
    <property type="entry name" value="HNS"/>
    <property type="match status" value="1"/>
</dbReference>
<evidence type="ECO:0000256" key="2">
    <source>
        <dbReference type="ARBA" id="ARBA00010610"/>
    </source>
</evidence>
<evidence type="ECO:0000256" key="9">
    <source>
        <dbReference type="SAM" id="MobiDB-lite"/>
    </source>
</evidence>
<evidence type="ECO:0000256" key="3">
    <source>
        <dbReference type="ARBA" id="ARBA00022490"/>
    </source>
</evidence>
<organism evidence="11 12">
    <name type="scientific">Photorhabdus aegyptia</name>
    <dbReference type="NCBI Taxonomy" id="2805098"/>
    <lineage>
        <taxon>Bacteria</taxon>
        <taxon>Pseudomonadati</taxon>
        <taxon>Pseudomonadota</taxon>
        <taxon>Gammaproteobacteria</taxon>
        <taxon>Enterobacterales</taxon>
        <taxon>Morganellaceae</taxon>
        <taxon>Photorhabdus</taxon>
    </lineage>
</organism>